<evidence type="ECO:0000313" key="1">
    <source>
        <dbReference type="EMBL" id="CAK86789.1"/>
    </source>
</evidence>
<sequence length="90" mass="10749">MKTKGLYQQKFPSHKHKQYNIQALLQSLPQLVALKTNSIVQEVSLIWIFQNRNQNKMNQEQQQLLKLRLLPFYANCTTYLSITQMHQLFK</sequence>
<dbReference type="RefSeq" id="XP_001454186.1">
    <property type="nucleotide sequence ID" value="XM_001454149.1"/>
</dbReference>
<dbReference type="EMBL" id="CT868588">
    <property type="protein sequence ID" value="CAK86789.1"/>
    <property type="molecule type" value="Genomic_DNA"/>
</dbReference>
<organism evidence="1 2">
    <name type="scientific">Paramecium tetraurelia</name>
    <dbReference type="NCBI Taxonomy" id="5888"/>
    <lineage>
        <taxon>Eukaryota</taxon>
        <taxon>Sar</taxon>
        <taxon>Alveolata</taxon>
        <taxon>Ciliophora</taxon>
        <taxon>Intramacronucleata</taxon>
        <taxon>Oligohymenophorea</taxon>
        <taxon>Peniculida</taxon>
        <taxon>Parameciidae</taxon>
        <taxon>Paramecium</taxon>
    </lineage>
</organism>
<proteinExistence type="predicted"/>
<dbReference type="HOGENOM" id="CLU_2445538_0_0_1"/>
<gene>
    <name evidence="1" type="ORF">GSPATT00039777001</name>
</gene>
<evidence type="ECO:0000313" key="2">
    <source>
        <dbReference type="Proteomes" id="UP000000600"/>
    </source>
</evidence>
<protein>
    <submittedName>
        <fullName evidence="1">Uncharacterized protein</fullName>
    </submittedName>
</protein>
<accession>A0DUS2</accession>
<reference evidence="1 2" key="1">
    <citation type="journal article" date="2006" name="Nature">
        <title>Global trends of whole-genome duplications revealed by the ciliate Paramecium tetraurelia.</title>
        <authorList>
            <consortium name="Genoscope"/>
            <person name="Aury J.-M."/>
            <person name="Jaillon O."/>
            <person name="Duret L."/>
            <person name="Noel B."/>
            <person name="Jubin C."/>
            <person name="Porcel B.M."/>
            <person name="Segurens B."/>
            <person name="Daubin V."/>
            <person name="Anthouard V."/>
            <person name="Aiach N."/>
            <person name="Arnaiz O."/>
            <person name="Billaut A."/>
            <person name="Beisson J."/>
            <person name="Blanc I."/>
            <person name="Bouhouche K."/>
            <person name="Camara F."/>
            <person name="Duharcourt S."/>
            <person name="Guigo R."/>
            <person name="Gogendeau D."/>
            <person name="Katinka M."/>
            <person name="Keller A.-M."/>
            <person name="Kissmehl R."/>
            <person name="Klotz C."/>
            <person name="Koll F."/>
            <person name="Le Moue A."/>
            <person name="Lepere C."/>
            <person name="Malinsky S."/>
            <person name="Nowacki M."/>
            <person name="Nowak J.K."/>
            <person name="Plattner H."/>
            <person name="Poulain J."/>
            <person name="Ruiz F."/>
            <person name="Serrano V."/>
            <person name="Zagulski M."/>
            <person name="Dessen P."/>
            <person name="Betermier M."/>
            <person name="Weissenbach J."/>
            <person name="Scarpelli C."/>
            <person name="Schachter V."/>
            <person name="Sperling L."/>
            <person name="Meyer E."/>
            <person name="Cohen J."/>
            <person name="Wincker P."/>
        </authorList>
    </citation>
    <scope>NUCLEOTIDE SEQUENCE [LARGE SCALE GENOMIC DNA]</scope>
    <source>
        <strain evidence="1 2">Stock d4-2</strain>
    </source>
</reference>
<dbReference type="Proteomes" id="UP000000600">
    <property type="component" value="Unassembled WGS sequence"/>
</dbReference>
<keyword evidence="2" id="KW-1185">Reference proteome</keyword>
<dbReference type="KEGG" id="ptm:GSPATT00039777001"/>
<name>A0DUS2_PARTE</name>
<dbReference type="AlphaFoldDB" id="A0DUS2"/>
<dbReference type="InParanoid" id="A0DUS2"/>
<dbReference type="GeneID" id="5039971"/>